<name>A0A4S4N0F1_9APHY</name>
<keyword evidence="2" id="KW-0812">Transmembrane</keyword>
<organism evidence="3 4">
    <name type="scientific">Antrodiella citrinella</name>
    <dbReference type="NCBI Taxonomy" id="2447956"/>
    <lineage>
        <taxon>Eukaryota</taxon>
        <taxon>Fungi</taxon>
        <taxon>Dikarya</taxon>
        <taxon>Basidiomycota</taxon>
        <taxon>Agaricomycotina</taxon>
        <taxon>Agaricomycetes</taxon>
        <taxon>Polyporales</taxon>
        <taxon>Steccherinaceae</taxon>
        <taxon>Antrodiella</taxon>
    </lineage>
</organism>
<dbReference type="Proteomes" id="UP000308730">
    <property type="component" value="Unassembled WGS sequence"/>
</dbReference>
<evidence type="ECO:0000313" key="4">
    <source>
        <dbReference type="Proteomes" id="UP000308730"/>
    </source>
</evidence>
<dbReference type="EMBL" id="SGPM01000024">
    <property type="protein sequence ID" value="THH32334.1"/>
    <property type="molecule type" value="Genomic_DNA"/>
</dbReference>
<feature type="compositionally biased region" description="Acidic residues" evidence="1">
    <location>
        <begin position="591"/>
        <end position="601"/>
    </location>
</feature>
<evidence type="ECO:0000313" key="3">
    <source>
        <dbReference type="EMBL" id="THH32334.1"/>
    </source>
</evidence>
<dbReference type="AlphaFoldDB" id="A0A4S4N0F1"/>
<keyword evidence="2" id="KW-1133">Transmembrane helix</keyword>
<evidence type="ECO:0000256" key="1">
    <source>
        <dbReference type="SAM" id="MobiDB-lite"/>
    </source>
</evidence>
<dbReference type="OrthoDB" id="3178019at2759"/>
<protein>
    <submittedName>
        <fullName evidence="3">Uncharacterized protein</fullName>
    </submittedName>
</protein>
<sequence>MISFTPAPCQVTTIPLPTSLSAGQDSHLVRFKASFSSHAEFEQAKRDGVRIEMWTNLTTVGGPQDGEWHALTFDYAQDSHPPRTNVETDGNVVSFWSSDEHDGRQGREAAVFLNVHVPGDIFSYLEHPRYSFTYRIRYQSGHIEWLGAFGYDGVLAFEQKDPRVTFKEDGQISTTGGGYIVESERTYVTGIGKLSSGLVWEKWSFVGNGPAFSRSHITSPSGCIILTPFPAPGIHNYTPEALQPMILTAGQEGSSISISESGDITFHPGNETPYIPAGFTAVGARMLAIGKDINVLDYDVSSDTVVVTSSTVPGESKTSPIALSFVPLGSRPQRASHIDVTIDSRKLANVFPGQDVVLYQKSPTQKFKAVSTSDHTYDTITIRVKASGDHILVAPLHDLSTLTRHADSDVVRAVDVWQVAVISKHISARIVSEVHDVSSVFPTPPPSPPLRTYVLGDPLDAAPSIDSILASIPEEEDSFEFADVSITETMSPSSSASQDLKALLLSPSPSGSVFGDTERVASRMRRERRNAKAVAVSTPSSFHTFLELNLVALIYALLGRAFGILAFVLAVFGIKLQLSSHKEEQGKIDLCEEEEEEEAEEANTTLVASEVKLEAAAHEEEEEVLSEGTTIDSEDDGEQTPTASPKLSVRTNLNGSSSPEPLTEPSHHTPTLRSSHLMVGLSPETTAVSICLCPPVAADHKAVYDNVKVAIDGSVISDLSWFMVENGTYVTEVQSDGPFSDELKISITA</sequence>
<keyword evidence="4" id="KW-1185">Reference proteome</keyword>
<gene>
    <name evidence="3" type="ORF">EUX98_g1864</name>
</gene>
<keyword evidence="2" id="KW-0472">Membrane</keyword>
<proteinExistence type="predicted"/>
<comment type="caution">
    <text evidence="3">The sequence shown here is derived from an EMBL/GenBank/DDBJ whole genome shotgun (WGS) entry which is preliminary data.</text>
</comment>
<feature type="compositionally biased region" description="Polar residues" evidence="1">
    <location>
        <begin position="639"/>
        <end position="660"/>
    </location>
</feature>
<feature type="transmembrane region" description="Helical" evidence="2">
    <location>
        <begin position="550"/>
        <end position="572"/>
    </location>
</feature>
<feature type="region of interest" description="Disordered" evidence="1">
    <location>
        <begin position="583"/>
        <end position="674"/>
    </location>
</feature>
<evidence type="ECO:0000256" key="2">
    <source>
        <dbReference type="SAM" id="Phobius"/>
    </source>
</evidence>
<reference evidence="3 4" key="1">
    <citation type="submission" date="2019-02" db="EMBL/GenBank/DDBJ databases">
        <title>Genome sequencing of the rare red list fungi Antrodiella citrinella (Flaviporus citrinellus).</title>
        <authorList>
            <person name="Buettner E."/>
            <person name="Kellner H."/>
        </authorList>
    </citation>
    <scope>NUCLEOTIDE SEQUENCE [LARGE SCALE GENOMIC DNA]</scope>
    <source>
        <strain evidence="3 4">DSM 108506</strain>
    </source>
</reference>
<accession>A0A4S4N0F1</accession>